<dbReference type="Proteomes" id="UP000801492">
    <property type="component" value="Unassembled WGS sequence"/>
</dbReference>
<reference evidence="2" key="1">
    <citation type="submission" date="2019-08" db="EMBL/GenBank/DDBJ databases">
        <title>The genome of the North American firefly Photinus pyralis.</title>
        <authorList>
            <consortium name="Photinus pyralis genome working group"/>
            <person name="Fallon T.R."/>
            <person name="Sander Lower S.E."/>
            <person name="Weng J.-K."/>
        </authorList>
    </citation>
    <scope>NUCLEOTIDE SEQUENCE</scope>
    <source>
        <strain evidence="2">TRF0915ILg1</strain>
        <tissue evidence="2">Whole body</tissue>
    </source>
</reference>
<organism evidence="2 3">
    <name type="scientific">Ignelater luminosus</name>
    <name type="common">Cucubano</name>
    <name type="synonym">Pyrophorus luminosus</name>
    <dbReference type="NCBI Taxonomy" id="2038154"/>
    <lineage>
        <taxon>Eukaryota</taxon>
        <taxon>Metazoa</taxon>
        <taxon>Ecdysozoa</taxon>
        <taxon>Arthropoda</taxon>
        <taxon>Hexapoda</taxon>
        <taxon>Insecta</taxon>
        <taxon>Pterygota</taxon>
        <taxon>Neoptera</taxon>
        <taxon>Endopterygota</taxon>
        <taxon>Coleoptera</taxon>
        <taxon>Polyphaga</taxon>
        <taxon>Elateriformia</taxon>
        <taxon>Elateroidea</taxon>
        <taxon>Elateridae</taxon>
        <taxon>Agrypninae</taxon>
        <taxon>Pyrophorini</taxon>
        <taxon>Ignelater</taxon>
    </lineage>
</organism>
<name>A0A8K0DJ03_IGNLU</name>
<evidence type="ECO:0000313" key="3">
    <source>
        <dbReference type="Proteomes" id="UP000801492"/>
    </source>
</evidence>
<feature type="region of interest" description="Disordered" evidence="1">
    <location>
        <begin position="175"/>
        <end position="196"/>
    </location>
</feature>
<evidence type="ECO:0000256" key="1">
    <source>
        <dbReference type="SAM" id="MobiDB-lite"/>
    </source>
</evidence>
<evidence type="ECO:0000313" key="2">
    <source>
        <dbReference type="EMBL" id="KAF2905081.1"/>
    </source>
</evidence>
<keyword evidence="3" id="KW-1185">Reference proteome</keyword>
<comment type="caution">
    <text evidence="2">The sequence shown here is derived from an EMBL/GenBank/DDBJ whole genome shotgun (WGS) entry which is preliminary data.</text>
</comment>
<dbReference type="AlphaFoldDB" id="A0A8K0DJ03"/>
<protein>
    <submittedName>
        <fullName evidence="2">Uncharacterized protein</fullName>
    </submittedName>
</protein>
<feature type="compositionally biased region" description="Basic and acidic residues" evidence="1">
    <location>
        <begin position="178"/>
        <end position="196"/>
    </location>
</feature>
<gene>
    <name evidence="2" type="ORF">ILUMI_01095</name>
</gene>
<proteinExistence type="predicted"/>
<dbReference type="OrthoDB" id="425681at2759"/>
<sequence length="196" mass="22472">MLKPGRVYILYVPEITGFVSEGPDLYSDFTAIKPLLWLLFMIDSPESKIVTQDGDLLNEAAEVLKRWREHFNSLLSGEIRNAATELSNEEPEQEETVPTKYTMSATSRAQRINLEINNDTVEMVEEFCYLGSLMRSPGRFRFQNLQYELGLQPGEYPGADLQARPYEHLDVVTEECSENTKERELKKEQILEGSSK</sequence>
<dbReference type="EMBL" id="VTPC01000606">
    <property type="protein sequence ID" value="KAF2905081.1"/>
    <property type="molecule type" value="Genomic_DNA"/>
</dbReference>
<accession>A0A8K0DJ03</accession>